<dbReference type="SUPFAM" id="SSF50965">
    <property type="entry name" value="Galactose oxidase, central domain"/>
    <property type="match status" value="1"/>
</dbReference>
<dbReference type="Gene3D" id="2.60.40.10">
    <property type="entry name" value="Immunoglobulins"/>
    <property type="match status" value="1"/>
</dbReference>
<evidence type="ECO:0008006" key="7">
    <source>
        <dbReference type="Google" id="ProtNLM"/>
    </source>
</evidence>
<evidence type="ECO:0000256" key="1">
    <source>
        <dbReference type="ARBA" id="ARBA00022729"/>
    </source>
</evidence>
<evidence type="ECO:0000313" key="6">
    <source>
        <dbReference type="Proteomes" id="UP001498398"/>
    </source>
</evidence>
<dbReference type="EMBL" id="JBANRG010000004">
    <property type="protein sequence ID" value="KAK7467377.1"/>
    <property type="molecule type" value="Genomic_DNA"/>
</dbReference>
<protein>
    <recommendedName>
        <fullName evidence="7">Copper radical oxidase</fullName>
    </recommendedName>
</protein>
<dbReference type="Pfam" id="PF07250">
    <property type="entry name" value="Glyoxal_oxid_N"/>
    <property type="match status" value="1"/>
</dbReference>
<dbReference type="InterPro" id="IPR014756">
    <property type="entry name" value="Ig_E-set"/>
</dbReference>
<dbReference type="Gene3D" id="2.130.10.80">
    <property type="entry name" value="Galactose oxidase/kelch, beta-propeller"/>
    <property type="match status" value="1"/>
</dbReference>
<accession>A0ABR1JWN1</accession>
<dbReference type="InterPro" id="IPR037293">
    <property type="entry name" value="Gal_Oxidase_central_sf"/>
</dbReference>
<evidence type="ECO:0000256" key="2">
    <source>
        <dbReference type="SAM" id="SignalP"/>
    </source>
</evidence>
<sequence>MGPIAARLYLLIRALSILALIHSSVAVDPAWNGYVPPGTAPANTAFTPYYPAPGTITFDSRSSSIIYTGNWNQDHSPLYVDNSTHSTSDPHASFSLRFKGTGIEWFGSRSSRHGSAHVFLDGKPTGPINIRIRSSTPQVQQRLCSFPDLPYGYHDLKVVNDKSSYIDVDVLVVTDTHTQHHGPRHIPSDPILPRSAASTLHQKGSTGVAAMQLAVVSADQALIIDKVEHNPLAIDGHPAWATLFNFKTGERTPLRMQSNSFCAGGSYLSNGTLVNVGGNPVVEDKVGPAQFGDVDGLQAIRLFHPCDENKDSCRIYENHRRVRMASPRWYATVTRVDDGSAMIMGGSRKGGWINNSTENCPNIEFFPPKSIHGSNGLPIHLPFLVDTLNSNLFPIVFSLPDGTVFVAANRDAMIYDWKRNTERRLPRLPNGVRVTYPMSGSGVLLPLHYANDYVPEVLLCGGSTIDDTRAGYEISSQEPASSQCVRMTLNEEGISRGWQVENMLQRRTMPDMILLPTGEIMILNGAASGLSGYGNVKDQVGTSNADNPVFTPDLYDPNAPAGQRFSSDGMPTSHIPRLYHSVATLTPLGSILIAGSNPNLDRSEETYRTEYTAEELRPSYMGKHRPKLLVNDAKIGFGEEKCFKMDMAKSTKRQDGDVKMVLIDLGFVTHANHANQRLVYLKSSVDDRGRVCATGPPNGGVYPPGPGWLFVIVDGVPSQGVKVIVGNGSGPPVDDAAIEK</sequence>
<evidence type="ECO:0000259" key="3">
    <source>
        <dbReference type="Pfam" id="PF07250"/>
    </source>
</evidence>
<dbReference type="InterPro" id="IPR015202">
    <property type="entry name" value="GO-like_E_set"/>
</dbReference>
<comment type="caution">
    <text evidence="5">The sequence shown here is derived from an EMBL/GenBank/DDBJ whole genome shotgun (WGS) entry which is preliminary data.</text>
</comment>
<organism evidence="5 6">
    <name type="scientific">Marasmiellus scandens</name>
    <dbReference type="NCBI Taxonomy" id="2682957"/>
    <lineage>
        <taxon>Eukaryota</taxon>
        <taxon>Fungi</taxon>
        <taxon>Dikarya</taxon>
        <taxon>Basidiomycota</taxon>
        <taxon>Agaricomycotina</taxon>
        <taxon>Agaricomycetes</taxon>
        <taxon>Agaricomycetidae</taxon>
        <taxon>Agaricales</taxon>
        <taxon>Marasmiineae</taxon>
        <taxon>Omphalotaceae</taxon>
        <taxon>Marasmiellus</taxon>
    </lineage>
</organism>
<name>A0ABR1JWN1_9AGAR</name>
<feature type="domain" description="Glyoxal oxidase N-terminal" evidence="3">
    <location>
        <begin position="239"/>
        <end position="620"/>
    </location>
</feature>
<dbReference type="CDD" id="cd02851">
    <property type="entry name" value="E_set_GO_C"/>
    <property type="match status" value="1"/>
</dbReference>
<keyword evidence="6" id="KW-1185">Reference proteome</keyword>
<gene>
    <name evidence="5" type="ORF">VKT23_004434</name>
</gene>
<dbReference type="Pfam" id="PF09118">
    <property type="entry name" value="GO-like_E_set"/>
    <property type="match status" value="1"/>
</dbReference>
<evidence type="ECO:0000259" key="4">
    <source>
        <dbReference type="Pfam" id="PF09118"/>
    </source>
</evidence>
<keyword evidence="1 2" id="KW-0732">Signal</keyword>
<dbReference type="PANTHER" id="PTHR32208:SF96">
    <property type="entry name" value="GLYOXAL OXIDASE"/>
    <property type="match status" value="1"/>
</dbReference>
<dbReference type="InterPro" id="IPR009880">
    <property type="entry name" value="Glyoxal_oxidase_N"/>
</dbReference>
<evidence type="ECO:0000313" key="5">
    <source>
        <dbReference type="EMBL" id="KAK7467377.1"/>
    </source>
</evidence>
<dbReference type="InterPro" id="IPR013783">
    <property type="entry name" value="Ig-like_fold"/>
</dbReference>
<dbReference type="Proteomes" id="UP001498398">
    <property type="component" value="Unassembled WGS sequence"/>
</dbReference>
<dbReference type="PANTHER" id="PTHR32208">
    <property type="entry name" value="SECRETED PROTEIN-RELATED"/>
    <property type="match status" value="1"/>
</dbReference>
<feature type="chain" id="PRO_5046262278" description="Copper radical oxidase" evidence="2">
    <location>
        <begin position="27"/>
        <end position="740"/>
    </location>
</feature>
<feature type="domain" description="Galactose oxidase-like Early set" evidence="4">
    <location>
        <begin position="625"/>
        <end position="724"/>
    </location>
</feature>
<dbReference type="InterPro" id="IPR011043">
    <property type="entry name" value="Gal_Oxase/kelch_b-propeller"/>
</dbReference>
<reference evidence="5 6" key="1">
    <citation type="submission" date="2024-01" db="EMBL/GenBank/DDBJ databases">
        <title>A draft genome for the cacao thread blight pathogen Marasmiellus scandens.</title>
        <authorList>
            <person name="Baruah I.K."/>
            <person name="Leung J."/>
            <person name="Bukari Y."/>
            <person name="Amoako-Attah I."/>
            <person name="Meinhardt L.W."/>
            <person name="Bailey B.A."/>
            <person name="Cohen S.P."/>
        </authorList>
    </citation>
    <scope>NUCLEOTIDE SEQUENCE [LARGE SCALE GENOMIC DNA]</scope>
    <source>
        <strain evidence="5 6">GH-19</strain>
    </source>
</reference>
<feature type="signal peptide" evidence="2">
    <location>
        <begin position="1"/>
        <end position="26"/>
    </location>
</feature>
<proteinExistence type="predicted"/>
<dbReference type="SUPFAM" id="SSF81296">
    <property type="entry name" value="E set domains"/>
    <property type="match status" value="1"/>
</dbReference>
<dbReference type="Gene3D" id="2.60.120.260">
    <property type="entry name" value="Galactose-binding domain-like"/>
    <property type="match status" value="1"/>
</dbReference>